<gene>
    <name evidence="3" type="ORF">RM572_25035</name>
</gene>
<dbReference type="Proteomes" id="UP001183414">
    <property type="component" value="Unassembled WGS sequence"/>
</dbReference>
<feature type="compositionally biased region" description="Pro residues" evidence="1">
    <location>
        <begin position="383"/>
        <end position="406"/>
    </location>
</feature>
<feature type="region of interest" description="Disordered" evidence="1">
    <location>
        <begin position="344"/>
        <end position="440"/>
    </location>
</feature>
<proteinExistence type="predicted"/>
<sequence>MVNRPPQWHQAANRHTSLTDPVITIQELSRFKPLRTTRIDYALVFTTARGTYDTYLPPRRPGRADFTTKRWQTVYEVDMGVHRSDTRLSLPSDDDAFSFGVAVDITWQVTDPARFVASGERDVNALVARQVEQLARHVSRQFPVQDSPGAERSVQKAVEASGPLGEQEGLRVSCILRLTLDEDTLAHRRDLRNMRYEGEKLDPAHELRMREDALAAERALAQERQHHHIAVERQTLGHQRALLHGEQQVELQAIEAKKIEFYQYHLQQGGVRAWAFHLAQHPEDSRLVLENMREDQLRLLQTQMELASQVISGKDGLEEHEMAEPRRLALQAMHEILQRRLPGVVSSPELPQGGDPSAADRPGTSRQAQPGPDPHAAADPARPTAPPGECGPPSQAPPPPGPPPGYGYPQRAGEASRNEAGQGDSDAPSGPREVDGGGQP</sequence>
<protein>
    <submittedName>
        <fullName evidence="3">SPFH domain-containing protein</fullName>
    </submittedName>
</protein>
<feature type="compositionally biased region" description="Low complexity" evidence="1">
    <location>
        <begin position="367"/>
        <end position="382"/>
    </location>
</feature>
<evidence type="ECO:0000256" key="1">
    <source>
        <dbReference type="SAM" id="MobiDB-lite"/>
    </source>
</evidence>
<comment type="caution">
    <text evidence="3">The sequence shown here is derived from an EMBL/GenBank/DDBJ whole genome shotgun (WGS) entry which is preliminary data.</text>
</comment>
<dbReference type="Pfam" id="PF01145">
    <property type="entry name" value="Band_7"/>
    <property type="match status" value="1"/>
</dbReference>
<evidence type="ECO:0000259" key="2">
    <source>
        <dbReference type="Pfam" id="PF01145"/>
    </source>
</evidence>
<reference evidence="4" key="1">
    <citation type="submission" date="2023-07" db="EMBL/GenBank/DDBJ databases">
        <title>30 novel species of actinomycetes from the DSMZ collection.</title>
        <authorList>
            <person name="Nouioui I."/>
        </authorList>
    </citation>
    <scope>NUCLEOTIDE SEQUENCE [LARGE SCALE GENOMIC DNA]</scope>
    <source>
        <strain evidence="4">DSM 42041</strain>
    </source>
</reference>
<accession>A0ABU2NYI4</accession>
<dbReference type="InterPro" id="IPR001107">
    <property type="entry name" value="Band_7"/>
</dbReference>
<dbReference type="RefSeq" id="WP_311675653.1">
    <property type="nucleotide sequence ID" value="NZ_JAVREQ010000029.1"/>
</dbReference>
<organism evidence="3 4">
    <name type="scientific">Streptomyces hazeniae</name>
    <dbReference type="NCBI Taxonomy" id="3075538"/>
    <lineage>
        <taxon>Bacteria</taxon>
        <taxon>Bacillati</taxon>
        <taxon>Actinomycetota</taxon>
        <taxon>Actinomycetes</taxon>
        <taxon>Kitasatosporales</taxon>
        <taxon>Streptomycetaceae</taxon>
        <taxon>Streptomyces</taxon>
    </lineage>
</organism>
<evidence type="ECO:0000313" key="3">
    <source>
        <dbReference type="EMBL" id="MDT0382033.1"/>
    </source>
</evidence>
<feature type="domain" description="Band 7" evidence="2">
    <location>
        <begin position="40"/>
        <end position="159"/>
    </location>
</feature>
<evidence type="ECO:0000313" key="4">
    <source>
        <dbReference type="Proteomes" id="UP001183414"/>
    </source>
</evidence>
<dbReference type="EMBL" id="JAVREQ010000029">
    <property type="protein sequence ID" value="MDT0382033.1"/>
    <property type="molecule type" value="Genomic_DNA"/>
</dbReference>
<name>A0ABU2NYI4_9ACTN</name>
<keyword evidence="4" id="KW-1185">Reference proteome</keyword>